<protein>
    <submittedName>
        <fullName evidence="1">Uncharacterized protein</fullName>
    </submittedName>
</protein>
<evidence type="ECO:0000313" key="2">
    <source>
        <dbReference type="Proteomes" id="UP000770717"/>
    </source>
</evidence>
<proteinExistence type="predicted"/>
<organism evidence="1 2">
    <name type="scientific">Eleutherodactylus coqui</name>
    <name type="common">Puerto Rican coqui</name>
    <dbReference type="NCBI Taxonomy" id="57060"/>
    <lineage>
        <taxon>Eukaryota</taxon>
        <taxon>Metazoa</taxon>
        <taxon>Chordata</taxon>
        <taxon>Craniata</taxon>
        <taxon>Vertebrata</taxon>
        <taxon>Euteleostomi</taxon>
        <taxon>Amphibia</taxon>
        <taxon>Batrachia</taxon>
        <taxon>Anura</taxon>
        <taxon>Neobatrachia</taxon>
        <taxon>Hyloidea</taxon>
        <taxon>Eleutherodactylidae</taxon>
        <taxon>Eleutherodactylinae</taxon>
        <taxon>Eleutherodactylus</taxon>
        <taxon>Eleutherodactylus</taxon>
    </lineage>
</organism>
<name>A0A8J6KBZ5_ELECQ</name>
<dbReference type="AlphaFoldDB" id="A0A8J6KBZ5"/>
<gene>
    <name evidence="1" type="ORF">GDO78_009199</name>
</gene>
<dbReference type="EMBL" id="WNTK01000005">
    <property type="protein sequence ID" value="KAG9483124.1"/>
    <property type="molecule type" value="Genomic_DNA"/>
</dbReference>
<comment type="caution">
    <text evidence="1">The sequence shown here is derived from an EMBL/GenBank/DDBJ whole genome shotgun (WGS) entry which is preliminary data.</text>
</comment>
<dbReference type="Proteomes" id="UP000770717">
    <property type="component" value="Unassembled WGS sequence"/>
</dbReference>
<evidence type="ECO:0000313" key="1">
    <source>
        <dbReference type="EMBL" id="KAG9483124.1"/>
    </source>
</evidence>
<accession>A0A8J6KBZ5</accession>
<keyword evidence="2" id="KW-1185">Reference proteome</keyword>
<reference evidence="1" key="1">
    <citation type="thesis" date="2020" institute="ProQuest LLC" country="789 East Eisenhower Parkway, Ann Arbor, MI, USA">
        <title>Comparative Genomics and Chromosome Evolution.</title>
        <authorList>
            <person name="Mudd A.B."/>
        </authorList>
    </citation>
    <scope>NUCLEOTIDE SEQUENCE</scope>
    <source>
        <strain evidence="1">HN-11 Male</strain>
        <tissue evidence="1">Kidney and liver</tissue>
    </source>
</reference>
<sequence length="88" mass="10255">MPYKRQWIAEGLPLHKIFMKILIRTYGLLDDILPWLYHDCITTIVIRLLCKRHGFTCVTHCGSPLPDTTLYECAVKFVSYYLPAIRGI</sequence>